<dbReference type="EMBL" id="JAQQWM010000009">
    <property type="protein sequence ID" value="KAK8046062.1"/>
    <property type="molecule type" value="Genomic_DNA"/>
</dbReference>
<evidence type="ECO:0000313" key="2">
    <source>
        <dbReference type="EMBL" id="KAK8046062.1"/>
    </source>
</evidence>
<proteinExistence type="predicted"/>
<dbReference type="Proteomes" id="UP001446871">
    <property type="component" value="Unassembled WGS sequence"/>
</dbReference>
<reference evidence="2 3" key="1">
    <citation type="submission" date="2023-01" db="EMBL/GenBank/DDBJ databases">
        <title>Analysis of 21 Apiospora genomes using comparative genomics revels a genus with tremendous synthesis potential of carbohydrate active enzymes and secondary metabolites.</title>
        <authorList>
            <person name="Sorensen T."/>
        </authorList>
    </citation>
    <scope>NUCLEOTIDE SEQUENCE [LARGE SCALE GENOMIC DNA]</scope>
    <source>
        <strain evidence="2 3">CBS 83171</strain>
    </source>
</reference>
<evidence type="ECO:0000313" key="3">
    <source>
        <dbReference type="Proteomes" id="UP001446871"/>
    </source>
</evidence>
<organism evidence="2 3">
    <name type="scientific">Apiospora saccharicola</name>
    <dbReference type="NCBI Taxonomy" id="335842"/>
    <lineage>
        <taxon>Eukaryota</taxon>
        <taxon>Fungi</taxon>
        <taxon>Dikarya</taxon>
        <taxon>Ascomycota</taxon>
        <taxon>Pezizomycotina</taxon>
        <taxon>Sordariomycetes</taxon>
        <taxon>Xylariomycetidae</taxon>
        <taxon>Amphisphaeriales</taxon>
        <taxon>Apiosporaceae</taxon>
        <taxon>Apiospora</taxon>
    </lineage>
</organism>
<gene>
    <name evidence="2" type="ORF">PG996_014126</name>
</gene>
<sequence>MEARQSPRTPTQSSHGLGPYQQECAAGVGIIACVHAFSYDTAKTVIVSVRPDYQNVNRDVHFNLKLRAYLGTIIACREANKDIIAERVFYAAVDLVRVMQIGGRRFPSIKNLLRPIGEDVLEEFLPSELILTVLGRQGYMKGLEDELAKLYKERSWMAIYRLVGFLGDLCEQQRCLDVLPQIIPDHKKWMAWNPNLQCIQLWHDRLQSPRQRDHIWQFLGLEGPDNSVRRVSTARHSPQMIRALRLPHQHPVVFEDSLNLLDLAIASGDLAVDLFIYSLVHHRPLNTLRLDQVRVCLAAGHDEGSRNDAAGKLIEFHQHTTPPLKPSELLEAFVSAHPFLKSFPELRGKLGIDNIEFATFIREALAVFQTELSTRICAFAMAFRESIWWFECWGSEYVANIQLFPDQFEMQSMIGRWERARGHSKQWHMEEIEIRIGFRQIPGHDATPPVEEDPLWDPRRKLDIDRDRLRLQVLAPLCTTAPDLATSCLKRCINEPDTFVGELPPNVYVVNGTLDSGNLQDKFPSDARVIENAGIATSGCVAVQNRHKGACGALSGPSRRPSKPVRPQGRENSTELQPVRGTVDGAGDGHDDGSMSRGRSSTLAATEGGGDRNDINSAMAYPSAQDFKKVLLSKYYERIVSELEIVDDRGGLGHGVLLDETSSDDRVFSSAPRDVSAADVEALHELLRKRYRSELGAYGEKQSPDPSVAEDLRKRSAAALEGIIEVVDDWNWSIHTPVWGTRESMDRYYLQNIVTAVEPLKSH</sequence>
<feature type="region of interest" description="Disordered" evidence="1">
    <location>
        <begin position="551"/>
        <end position="614"/>
    </location>
</feature>
<comment type="caution">
    <text evidence="2">The sequence shown here is derived from an EMBL/GenBank/DDBJ whole genome shotgun (WGS) entry which is preliminary data.</text>
</comment>
<evidence type="ECO:0000256" key="1">
    <source>
        <dbReference type="SAM" id="MobiDB-lite"/>
    </source>
</evidence>
<accession>A0ABR1THI4</accession>
<name>A0ABR1THI4_9PEZI</name>
<protein>
    <submittedName>
        <fullName evidence="2">Uncharacterized protein</fullName>
    </submittedName>
</protein>
<keyword evidence="3" id="KW-1185">Reference proteome</keyword>